<comment type="caution">
    <text evidence="12">The sequence shown here is derived from an EMBL/GenBank/DDBJ whole genome shotgun (WGS) entry which is preliminary data.</text>
</comment>
<dbReference type="InterPro" id="IPR033940">
    <property type="entry name" value="IPMI_Swivel"/>
</dbReference>
<comment type="catalytic activity">
    <reaction evidence="1">
        <text>(2R,3S)-3-isopropylmalate = (2S)-2-isopropylmalate</text>
        <dbReference type="Rhea" id="RHEA:32287"/>
        <dbReference type="ChEBI" id="CHEBI:1178"/>
        <dbReference type="ChEBI" id="CHEBI:35121"/>
        <dbReference type="EC" id="4.2.1.33"/>
    </reaction>
</comment>
<evidence type="ECO:0000256" key="7">
    <source>
        <dbReference type="ARBA" id="ARBA00022430"/>
    </source>
</evidence>
<dbReference type="GO" id="GO:0009098">
    <property type="term" value="P:L-leucine biosynthetic process"/>
    <property type="evidence" value="ECO:0007669"/>
    <property type="project" value="UniProtKB-UniPathway"/>
</dbReference>
<keyword evidence="9 12" id="KW-0456">Lyase</keyword>
<evidence type="ECO:0000256" key="8">
    <source>
        <dbReference type="ARBA" id="ARBA00022605"/>
    </source>
</evidence>
<sequence length="199" mass="22866">MNKIEFISGKCIPLEMNDVDTDLIIPAQYCASISKTGYGLNLFRRLRDQSKDFVFNQIKYENSNILISQKNFGCGSSREAAVWALKEYGINVVIANSFADIFSGNCLKNKILLITLELNIIYKLIEDSKNHSLTLKIDLINNTIRTSLNEIIQIKISDFQKSFFINDFNEIDFLLSYKEKVLSFKNYQLSNKILPILNQ</sequence>
<dbReference type="NCBIfam" id="NF002458">
    <property type="entry name" value="PRK01641.1"/>
    <property type="match status" value="1"/>
</dbReference>
<reference evidence="12 13" key="1">
    <citation type="submission" date="2019-10" db="EMBL/GenBank/DDBJ databases">
        <title>New species of Slilvanegrellaceae.</title>
        <authorList>
            <person name="Pitt A."/>
            <person name="Hahn M.W."/>
        </authorList>
    </citation>
    <scope>NUCLEOTIDE SEQUENCE [LARGE SCALE GENOMIC DNA]</scope>
    <source>
        <strain evidence="12 13">SP-Ram-0.45-NSY-1</strain>
    </source>
</reference>
<evidence type="ECO:0000256" key="5">
    <source>
        <dbReference type="ARBA" id="ARBA00011271"/>
    </source>
</evidence>
<dbReference type="Pfam" id="PF00694">
    <property type="entry name" value="Aconitase_C"/>
    <property type="match status" value="1"/>
</dbReference>
<dbReference type="NCBIfam" id="TIGR00171">
    <property type="entry name" value="leuD"/>
    <property type="match status" value="1"/>
</dbReference>
<dbReference type="Proteomes" id="UP000437748">
    <property type="component" value="Unassembled WGS sequence"/>
</dbReference>
<comment type="pathway">
    <text evidence="3">Amino-acid biosynthesis; L-leucine biosynthesis; L-leucine from 3-methyl-2-oxobutanoate: step 2/4.</text>
</comment>
<gene>
    <name evidence="12" type="primary">leuD</name>
    <name evidence="12" type="ORF">GCL60_05010</name>
</gene>
<dbReference type="CDD" id="cd01577">
    <property type="entry name" value="IPMI_Swivel"/>
    <property type="match status" value="1"/>
</dbReference>
<dbReference type="EMBL" id="WFLM01000002">
    <property type="protein sequence ID" value="KAB8039621.1"/>
    <property type="molecule type" value="Genomic_DNA"/>
</dbReference>
<evidence type="ECO:0000256" key="9">
    <source>
        <dbReference type="ARBA" id="ARBA00023239"/>
    </source>
</evidence>
<dbReference type="EC" id="4.2.1.33" evidence="6"/>
<dbReference type="InterPro" id="IPR050075">
    <property type="entry name" value="LeuD"/>
</dbReference>
<evidence type="ECO:0000256" key="2">
    <source>
        <dbReference type="ARBA" id="ARBA00002695"/>
    </source>
</evidence>
<name>A0A6N6VU76_9BACT</name>
<evidence type="ECO:0000259" key="11">
    <source>
        <dbReference type="Pfam" id="PF00694"/>
    </source>
</evidence>
<dbReference type="UniPathway" id="UPA00048">
    <property type="reaction ID" value="UER00071"/>
</dbReference>
<keyword evidence="8" id="KW-0028">Amino-acid biosynthesis</keyword>
<evidence type="ECO:0000256" key="1">
    <source>
        <dbReference type="ARBA" id="ARBA00000491"/>
    </source>
</evidence>
<dbReference type="RefSeq" id="WP_153418939.1">
    <property type="nucleotide sequence ID" value="NZ_WFLM01000002.1"/>
</dbReference>
<dbReference type="GO" id="GO:0009316">
    <property type="term" value="C:3-isopropylmalate dehydratase complex"/>
    <property type="evidence" value="ECO:0007669"/>
    <property type="project" value="InterPro"/>
</dbReference>
<evidence type="ECO:0000256" key="3">
    <source>
        <dbReference type="ARBA" id="ARBA00004729"/>
    </source>
</evidence>
<dbReference type="InterPro" id="IPR015928">
    <property type="entry name" value="Aconitase/3IPM_dehydase_swvl"/>
</dbReference>
<comment type="function">
    <text evidence="2">Catalyzes the isomerization between 2-isopropylmalate and 3-isopropylmalate, via the formation of 2-isopropylmaleate.</text>
</comment>
<dbReference type="PANTHER" id="PTHR43345:SF5">
    <property type="entry name" value="3-ISOPROPYLMALATE DEHYDRATASE SMALL SUBUNIT"/>
    <property type="match status" value="1"/>
</dbReference>
<evidence type="ECO:0000313" key="13">
    <source>
        <dbReference type="Proteomes" id="UP000437748"/>
    </source>
</evidence>
<keyword evidence="10" id="KW-0100">Branched-chain amino acid biosynthesis</keyword>
<organism evidence="12 13">
    <name type="scientific">Silvanigrella paludirubra</name>
    <dbReference type="NCBI Taxonomy" id="2499159"/>
    <lineage>
        <taxon>Bacteria</taxon>
        <taxon>Pseudomonadati</taxon>
        <taxon>Bdellovibrionota</taxon>
        <taxon>Oligoflexia</taxon>
        <taxon>Silvanigrellales</taxon>
        <taxon>Silvanigrellaceae</taxon>
        <taxon>Silvanigrella</taxon>
    </lineage>
</organism>
<dbReference type="PANTHER" id="PTHR43345">
    <property type="entry name" value="3-ISOPROPYLMALATE DEHYDRATASE SMALL SUBUNIT 2-RELATED-RELATED"/>
    <property type="match status" value="1"/>
</dbReference>
<comment type="subunit">
    <text evidence="5">Heterodimer of LeuC and LeuD.</text>
</comment>
<dbReference type="Gene3D" id="3.20.19.10">
    <property type="entry name" value="Aconitase, domain 4"/>
    <property type="match status" value="1"/>
</dbReference>
<dbReference type="InterPro" id="IPR004431">
    <property type="entry name" value="3-IsopropMal_deHydase_ssu"/>
</dbReference>
<evidence type="ECO:0000313" key="12">
    <source>
        <dbReference type="EMBL" id="KAB8039621.1"/>
    </source>
</evidence>
<evidence type="ECO:0000256" key="4">
    <source>
        <dbReference type="ARBA" id="ARBA00009845"/>
    </source>
</evidence>
<comment type="similarity">
    <text evidence="4">Belongs to the LeuD family. LeuD type 1 subfamily.</text>
</comment>
<feature type="domain" description="Aconitase A/isopropylmalate dehydratase small subunit swivel" evidence="11">
    <location>
        <begin position="2"/>
        <end position="116"/>
    </location>
</feature>
<accession>A0A6N6VU76</accession>
<evidence type="ECO:0000256" key="6">
    <source>
        <dbReference type="ARBA" id="ARBA00011998"/>
    </source>
</evidence>
<dbReference type="InterPro" id="IPR000573">
    <property type="entry name" value="AconitaseA/IPMdHydase_ssu_swvl"/>
</dbReference>
<protein>
    <recommendedName>
        <fullName evidence="6">3-isopropylmalate dehydratase</fullName>
        <ecNumber evidence="6">4.2.1.33</ecNumber>
    </recommendedName>
</protein>
<proteinExistence type="inferred from homology"/>
<dbReference type="OrthoDB" id="9777465at2"/>
<evidence type="ECO:0000256" key="10">
    <source>
        <dbReference type="ARBA" id="ARBA00023304"/>
    </source>
</evidence>
<dbReference type="GO" id="GO:0003861">
    <property type="term" value="F:3-isopropylmalate dehydratase activity"/>
    <property type="evidence" value="ECO:0007669"/>
    <property type="project" value="UniProtKB-EC"/>
</dbReference>
<dbReference type="SUPFAM" id="SSF52016">
    <property type="entry name" value="LeuD/IlvD-like"/>
    <property type="match status" value="1"/>
</dbReference>
<dbReference type="AlphaFoldDB" id="A0A6N6VU76"/>
<keyword evidence="13" id="KW-1185">Reference proteome</keyword>
<keyword evidence="7" id="KW-0432">Leucine biosynthesis</keyword>